<feature type="region of interest" description="Disordered" evidence="1">
    <location>
        <begin position="96"/>
        <end position="128"/>
    </location>
</feature>
<comment type="caution">
    <text evidence="2">The sequence shown here is derived from an EMBL/GenBank/DDBJ whole genome shotgun (WGS) entry which is preliminary data.</text>
</comment>
<sequence>MESHHEGCNLAMKEILPDFVQVYRFIGSVFDPNSTGHLQKLKKMDPIDVETVLLLMRNLSINLTSPDFEDHKISPLPCGRFLAAYERKLLSTYEIDSETTNHGVESNKIPQDDQTKDRAQLGTKDKDE</sequence>
<proteinExistence type="predicted"/>
<feature type="compositionally biased region" description="Basic and acidic residues" evidence="1">
    <location>
        <begin position="110"/>
        <end position="128"/>
    </location>
</feature>
<organism evidence="2 3">
    <name type="scientific">Vitis vinifera</name>
    <name type="common">Grape</name>
    <dbReference type="NCBI Taxonomy" id="29760"/>
    <lineage>
        <taxon>Eukaryota</taxon>
        <taxon>Viridiplantae</taxon>
        <taxon>Streptophyta</taxon>
        <taxon>Embryophyta</taxon>
        <taxon>Tracheophyta</taxon>
        <taxon>Spermatophyta</taxon>
        <taxon>Magnoliopsida</taxon>
        <taxon>eudicotyledons</taxon>
        <taxon>Gunneridae</taxon>
        <taxon>Pentapetalae</taxon>
        <taxon>rosids</taxon>
        <taxon>Vitales</taxon>
        <taxon>Vitaceae</taxon>
        <taxon>Viteae</taxon>
        <taxon>Vitis</taxon>
    </lineage>
</organism>
<name>A0A438E2U0_VITVI</name>
<dbReference type="EMBL" id="QGNW01001422">
    <property type="protein sequence ID" value="RVW41930.1"/>
    <property type="molecule type" value="Genomic_DNA"/>
</dbReference>
<gene>
    <name evidence="2" type="primary">RVE6_0</name>
    <name evidence="2" type="ORF">CK203_081593</name>
</gene>
<evidence type="ECO:0000313" key="3">
    <source>
        <dbReference type="Proteomes" id="UP000288805"/>
    </source>
</evidence>
<accession>A0A438E2U0</accession>
<dbReference type="Pfam" id="PF24904">
    <property type="entry name" value="RVE6"/>
    <property type="match status" value="1"/>
</dbReference>
<dbReference type="Proteomes" id="UP000288805">
    <property type="component" value="Unassembled WGS sequence"/>
</dbReference>
<evidence type="ECO:0000256" key="1">
    <source>
        <dbReference type="SAM" id="MobiDB-lite"/>
    </source>
</evidence>
<dbReference type="AlphaFoldDB" id="A0A438E2U0"/>
<evidence type="ECO:0000313" key="2">
    <source>
        <dbReference type="EMBL" id="RVW41930.1"/>
    </source>
</evidence>
<reference evidence="2 3" key="1">
    <citation type="journal article" date="2018" name="PLoS Genet.">
        <title>Population sequencing reveals clonal diversity and ancestral inbreeding in the grapevine cultivar Chardonnay.</title>
        <authorList>
            <person name="Roach M.J."/>
            <person name="Johnson D.L."/>
            <person name="Bohlmann J."/>
            <person name="van Vuuren H.J."/>
            <person name="Jones S.J."/>
            <person name="Pretorius I.S."/>
            <person name="Schmidt S.A."/>
            <person name="Borneman A.R."/>
        </authorList>
    </citation>
    <scope>NUCLEOTIDE SEQUENCE [LARGE SCALE GENOMIC DNA]</scope>
    <source>
        <strain evidence="3">cv. Chardonnay</strain>
        <tissue evidence="2">Leaf</tissue>
    </source>
</reference>
<protein>
    <submittedName>
        <fullName evidence="2">Protein REVEILLE 6</fullName>
    </submittedName>
</protein>